<feature type="region of interest" description="Disordered" evidence="1">
    <location>
        <begin position="120"/>
        <end position="220"/>
    </location>
</feature>
<proteinExistence type="predicted"/>
<accession>A0A6L2LPG1</accession>
<gene>
    <name evidence="2" type="ORF">Tci_033983</name>
</gene>
<feature type="compositionally biased region" description="Basic and acidic residues" evidence="1">
    <location>
        <begin position="120"/>
        <end position="140"/>
    </location>
</feature>
<feature type="region of interest" description="Disordered" evidence="1">
    <location>
        <begin position="631"/>
        <end position="654"/>
    </location>
</feature>
<name>A0A6L2LPG1_TANCI</name>
<feature type="region of interest" description="Disordered" evidence="1">
    <location>
        <begin position="607"/>
        <end position="626"/>
    </location>
</feature>
<evidence type="ECO:0000256" key="1">
    <source>
        <dbReference type="SAM" id="MobiDB-lite"/>
    </source>
</evidence>
<evidence type="ECO:0000313" key="2">
    <source>
        <dbReference type="EMBL" id="GEU62005.1"/>
    </source>
</evidence>
<protein>
    <submittedName>
        <fullName evidence="2">Uncharacterized protein</fullName>
    </submittedName>
</protein>
<dbReference type="EMBL" id="BKCJ010004601">
    <property type="protein sequence ID" value="GEU62005.1"/>
    <property type="molecule type" value="Genomic_DNA"/>
</dbReference>
<reference evidence="2" key="1">
    <citation type="journal article" date="2019" name="Sci. Rep.">
        <title>Draft genome of Tanacetum cinerariifolium, the natural source of mosquito coil.</title>
        <authorList>
            <person name="Yamashiro T."/>
            <person name="Shiraishi A."/>
            <person name="Satake H."/>
            <person name="Nakayama K."/>
        </authorList>
    </citation>
    <scope>NUCLEOTIDE SEQUENCE</scope>
</reference>
<sequence>MHEDLVATVYPQVHESLKLTTEEQVHMENLPSSSRTLSSMKNIDDAFTFGDQFLNEKSTKYKPRKVNVETEAESMVTVPIHQASSSAPPLSTPIINLSPAKLSSPLHTTLYKALKASMDRENREEFNEEMDKSRKRHYDDQDSLIHPPKDSDQRKKKRQISDASALKQPLVQKSSAWKTSDTRKAPFSSSKQKFASPSEHPIDDIPIPDGAYHSDSEDTSVAHLAKIKTRPNWLKPLPEEEAPETPKPDWMEECHLLLTDQIDFLNPEGDKERRNALSISKLKAAYYPDFGLKELVLSLWIESEHDYGISAACGIESYQTELNLTQSRCDATNFLFKEDYTIIHKARAVIYRDSNNQKKMMRENEVYKFSDGTLMRILEKMDFMVKDYMLFKFNPGMEHRIWFEDNKWRSQEFIKFTERRLKIRRIFRSLESFVSGRFHTIGRCNNYAVLQSIPCYPECKIVGQILLEHSLSYALTTTANVPVVYLQKFWRIVSKVPSPKDTIKFMLNTQEFIYTLDMFRYILHLLVETLENLFVAPVNIETVESFMNRVGYQSVFDKEIRATDDFKEYETVFMNVDIRMNQPQSVVSTQRMHRSTPRAHRALSLTASPQGKKRNQNVRESSSPRKIHKITIKKRKQSTPSIPSLGDDRERCNN</sequence>
<comment type="caution">
    <text evidence="2">The sequence shown here is derived from an EMBL/GenBank/DDBJ whole genome shotgun (WGS) entry which is preliminary data.</text>
</comment>
<organism evidence="2">
    <name type="scientific">Tanacetum cinerariifolium</name>
    <name type="common">Dalmatian daisy</name>
    <name type="synonym">Chrysanthemum cinerariifolium</name>
    <dbReference type="NCBI Taxonomy" id="118510"/>
    <lineage>
        <taxon>Eukaryota</taxon>
        <taxon>Viridiplantae</taxon>
        <taxon>Streptophyta</taxon>
        <taxon>Embryophyta</taxon>
        <taxon>Tracheophyta</taxon>
        <taxon>Spermatophyta</taxon>
        <taxon>Magnoliopsida</taxon>
        <taxon>eudicotyledons</taxon>
        <taxon>Gunneridae</taxon>
        <taxon>Pentapetalae</taxon>
        <taxon>asterids</taxon>
        <taxon>campanulids</taxon>
        <taxon>Asterales</taxon>
        <taxon>Asteraceae</taxon>
        <taxon>Asteroideae</taxon>
        <taxon>Anthemideae</taxon>
        <taxon>Anthemidinae</taxon>
        <taxon>Tanacetum</taxon>
    </lineage>
</organism>
<dbReference type="AlphaFoldDB" id="A0A6L2LPG1"/>